<feature type="region of interest" description="Disordered" evidence="1">
    <location>
        <begin position="1"/>
        <end position="25"/>
    </location>
</feature>
<dbReference type="AlphaFoldDB" id="A0A0D7BJ99"/>
<evidence type="ECO:0000313" key="2">
    <source>
        <dbReference type="EMBL" id="KIY70552.1"/>
    </source>
</evidence>
<feature type="compositionally biased region" description="Basic and acidic residues" evidence="1">
    <location>
        <begin position="291"/>
        <end position="303"/>
    </location>
</feature>
<dbReference type="OrthoDB" id="8062037at2759"/>
<feature type="compositionally biased region" description="Polar residues" evidence="1">
    <location>
        <begin position="85"/>
        <end position="107"/>
    </location>
</feature>
<evidence type="ECO:0000313" key="3">
    <source>
        <dbReference type="Proteomes" id="UP000054007"/>
    </source>
</evidence>
<name>A0A0D7BJ99_9AGAR</name>
<feature type="compositionally biased region" description="Low complexity" evidence="1">
    <location>
        <begin position="60"/>
        <end position="69"/>
    </location>
</feature>
<proteinExistence type="predicted"/>
<feature type="region of interest" description="Disordered" evidence="1">
    <location>
        <begin position="170"/>
        <end position="234"/>
    </location>
</feature>
<feature type="region of interest" description="Disordered" evidence="1">
    <location>
        <begin position="256"/>
        <end position="303"/>
    </location>
</feature>
<dbReference type="Proteomes" id="UP000054007">
    <property type="component" value="Unassembled WGS sequence"/>
</dbReference>
<protein>
    <submittedName>
        <fullName evidence="2">Uncharacterized protein</fullName>
    </submittedName>
</protein>
<accession>A0A0D7BJ99</accession>
<keyword evidence="3" id="KW-1185">Reference proteome</keyword>
<organism evidence="2 3">
    <name type="scientific">Cylindrobasidium torrendii FP15055 ss-10</name>
    <dbReference type="NCBI Taxonomy" id="1314674"/>
    <lineage>
        <taxon>Eukaryota</taxon>
        <taxon>Fungi</taxon>
        <taxon>Dikarya</taxon>
        <taxon>Basidiomycota</taxon>
        <taxon>Agaricomycotina</taxon>
        <taxon>Agaricomycetes</taxon>
        <taxon>Agaricomycetidae</taxon>
        <taxon>Agaricales</taxon>
        <taxon>Marasmiineae</taxon>
        <taxon>Physalacriaceae</taxon>
        <taxon>Cylindrobasidium</taxon>
    </lineage>
</organism>
<reference evidence="2 3" key="1">
    <citation type="journal article" date="2015" name="Fungal Genet. Biol.">
        <title>Evolution of novel wood decay mechanisms in Agaricales revealed by the genome sequences of Fistulina hepatica and Cylindrobasidium torrendii.</title>
        <authorList>
            <person name="Floudas D."/>
            <person name="Held B.W."/>
            <person name="Riley R."/>
            <person name="Nagy L.G."/>
            <person name="Koehler G."/>
            <person name="Ransdell A.S."/>
            <person name="Younus H."/>
            <person name="Chow J."/>
            <person name="Chiniquy J."/>
            <person name="Lipzen A."/>
            <person name="Tritt A."/>
            <person name="Sun H."/>
            <person name="Haridas S."/>
            <person name="LaButti K."/>
            <person name="Ohm R.A."/>
            <person name="Kues U."/>
            <person name="Blanchette R.A."/>
            <person name="Grigoriev I.V."/>
            <person name="Minto R.E."/>
            <person name="Hibbett D.S."/>
        </authorList>
    </citation>
    <scope>NUCLEOTIDE SEQUENCE [LARGE SCALE GENOMIC DNA]</scope>
    <source>
        <strain evidence="2 3">FP15055 ss-10</strain>
    </source>
</reference>
<feature type="compositionally biased region" description="Polar residues" evidence="1">
    <location>
        <begin position="215"/>
        <end position="228"/>
    </location>
</feature>
<sequence>MENSNGAPGNLPSTGEGRGIDNLSGHDIFSFNFSFGFPGFGPIPTGQPNSAPAPAPEPAAPAQQDASALPPSNLFADFFAGLTSGLRSQPQTDTPNTAPDPQPTNEGQAPGGPAHAPPPVAHGGLLNEFLASLREGYSGTGRQPAQAQDDASAEFLLNNIFSNVADEMMGAPAPHTAAPGAMDGQPGPSTNTEATDGLGAAQGFGFPFHLPPLNPQTAAGGQVPSNTAAPGLPGLSLPDFTQFLRTSGLPPTGVSAFPMQTFVGAPPPSTRPRMPRERKKWSLPPSPGLSLREKVEKREREGGLRCDDMSCGVAPSDDDPDITVDEKRILIHRSEGGHTCAHKLHPSCLVTSQRIALMGRNVTMNGHDAEVFCPVCRADGLISKSDWDAGVSV</sequence>
<feature type="region of interest" description="Disordered" evidence="1">
    <location>
        <begin position="39"/>
        <end position="69"/>
    </location>
</feature>
<evidence type="ECO:0000256" key="1">
    <source>
        <dbReference type="SAM" id="MobiDB-lite"/>
    </source>
</evidence>
<feature type="compositionally biased region" description="Polar residues" evidence="1">
    <location>
        <begin position="1"/>
        <end position="13"/>
    </location>
</feature>
<feature type="region of interest" description="Disordered" evidence="1">
    <location>
        <begin position="85"/>
        <end position="123"/>
    </location>
</feature>
<feature type="compositionally biased region" description="Low complexity" evidence="1">
    <location>
        <begin position="170"/>
        <end position="182"/>
    </location>
</feature>
<feature type="compositionally biased region" description="Low complexity" evidence="1">
    <location>
        <begin position="39"/>
        <end position="50"/>
    </location>
</feature>
<gene>
    <name evidence="2" type="ORF">CYLTODRAFT_419646</name>
</gene>
<dbReference type="EMBL" id="KN880466">
    <property type="protein sequence ID" value="KIY70552.1"/>
    <property type="molecule type" value="Genomic_DNA"/>
</dbReference>